<name>A0A4U8WF27_9FLAO</name>
<sequence length="414" mass="45443">MYNYKYNGKELQETGMYDYGARFYMPDIGRWGVVDPKGAEFPGWSLYNYSFNNPIRFTDPDGMAPNDIVFINNRGVEVHRIKSDTQFKTYIQATVNASSNPAKSMAGWKQVPMPNIIQQRPQSGENVSGSAYQENDYQIAARTGYFNQSKNSGQLDLVTEGGNPIPQDAIKGIPDLDPTLVKAVTVQEPNAGTSGISDIMQANVPGDWSKIKSSYQLTKGEKTSETNSLFAVSKILAHYAGEKGISGYTGIYSGSRGSAITHPYSGNTFFNTKALDSEIYDNAYNIRSTLNHEGGKLGHKNENIPDDKYTFKAHATVYLNEAKHPDFGKATESYRAGQAASFGQRVLNAAQKESSYGNDPMNMINEYNEGNTGSVTIKPYSGGNNLPTSTVLTVSVGNGTYPTKPYEDIKDPRD</sequence>
<dbReference type="KEGG" id="ctai:NCTC12078_02309"/>
<dbReference type="RefSeq" id="WP_165450398.1">
    <property type="nucleotide sequence ID" value="NZ_LR215974.1"/>
</dbReference>
<dbReference type="AlphaFoldDB" id="A0A4U8WF27"/>
<dbReference type="NCBIfam" id="TIGR03696">
    <property type="entry name" value="Rhs_assc_core"/>
    <property type="match status" value="1"/>
</dbReference>
<dbReference type="InterPro" id="IPR022385">
    <property type="entry name" value="Rhs_assc_core"/>
</dbReference>
<dbReference type="Pfam" id="PF15638">
    <property type="entry name" value="Tox-MPTase2"/>
    <property type="match status" value="1"/>
</dbReference>
<feature type="domain" description="Tox-MPTase2" evidence="1">
    <location>
        <begin position="209"/>
        <end position="372"/>
    </location>
</feature>
<dbReference type="PANTHER" id="PTHR32305:SF15">
    <property type="entry name" value="PROTEIN RHSA-RELATED"/>
    <property type="match status" value="1"/>
</dbReference>
<evidence type="ECO:0000313" key="2">
    <source>
        <dbReference type="EMBL" id="VFB04286.1"/>
    </source>
</evidence>
<dbReference type="Gene3D" id="2.180.10.10">
    <property type="entry name" value="RHS repeat-associated core"/>
    <property type="match status" value="1"/>
</dbReference>
<dbReference type="InterPro" id="IPR050708">
    <property type="entry name" value="T6SS_VgrG/RHS"/>
</dbReference>
<reference evidence="2 3" key="1">
    <citation type="submission" date="2019-02" db="EMBL/GenBank/DDBJ databases">
        <authorList>
            <consortium name="Pathogen Informatics"/>
        </authorList>
    </citation>
    <scope>NUCLEOTIDE SEQUENCE [LARGE SCALE GENOMIC DNA]</scope>
    <source>
        <strain evidence="2 3">3012STDY6944375</strain>
    </source>
</reference>
<dbReference type="Proteomes" id="UP000290013">
    <property type="component" value="Chromosome"/>
</dbReference>
<gene>
    <name evidence="2" type="ORF">NCTC12078_02309</name>
</gene>
<protein>
    <submittedName>
        <fullName evidence="2">RHS repeat-associated core domain</fullName>
    </submittedName>
</protein>
<evidence type="ECO:0000313" key="3">
    <source>
        <dbReference type="Proteomes" id="UP000290013"/>
    </source>
</evidence>
<accession>A0A4U8WF27</accession>
<organism evidence="2 3">
    <name type="scientific">Chryseobacterium taihuense</name>
    <dbReference type="NCBI Taxonomy" id="1141221"/>
    <lineage>
        <taxon>Bacteria</taxon>
        <taxon>Pseudomonadati</taxon>
        <taxon>Bacteroidota</taxon>
        <taxon>Flavobacteriia</taxon>
        <taxon>Flavobacteriales</taxon>
        <taxon>Weeksellaceae</taxon>
        <taxon>Chryseobacterium group</taxon>
        <taxon>Chryseobacterium</taxon>
    </lineage>
</organism>
<dbReference type="EMBL" id="LR215974">
    <property type="protein sequence ID" value="VFB04286.1"/>
    <property type="molecule type" value="Genomic_DNA"/>
</dbReference>
<dbReference type="PANTHER" id="PTHR32305">
    <property type="match status" value="1"/>
</dbReference>
<evidence type="ECO:0000259" key="1">
    <source>
        <dbReference type="Pfam" id="PF15638"/>
    </source>
</evidence>
<proteinExistence type="predicted"/>
<dbReference type="InterPro" id="IPR028914">
    <property type="entry name" value="Tox-MPTase2_dom"/>
</dbReference>